<feature type="transmembrane region" description="Helical" evidence="2">
    <location>
        <begin position="137"/>
        <end position="158"/>
    </location>
</feature>
<dbReference type="Proteomes" id="UP000054270">
    <property type="component" value="Unassembled WGS sequence"/>
</dbReference>
<dbReference type="EMBL" id="KN817618">
    <property type="protein sequence ID" value="KJA16638.1"/>
    <property type="molecule type" value="Genomic_DNA"/>
</dbReference>
<sequence length="159" mass="17360">MVLGRPRCPTTISMVLPTRGLRSLRAIRDTWSTPCRGRAGSSTCPSTSTTSHRRRRPVGARRTRLRARRVPVSVYALPLSSLCPIFTAPVSSACTLSPLLPPLLLLSFTDSNFSSESSHGIHVLYPICTILHHGAHVFWTVFLLLTSFIAAAAPPFVLL</sequence>
<keyword evidence="2" id="KW-1133">Transmembrane helix</keyword>
<feature type="transmembrane region" description="Helical" evidence="2">
    <location>
        <begin position="72"/>
        <end position="100"/>
    </location>
</feature>
<feature type="compositionally biased region" description="Low complexity" evidence="1">
    <location>
        <begin position="41"/>
        <end position="50"/>
    </location>
</feature>
<keyword evidence="4" id="KW-1185">Reference proteome</keyword>
<feature type="region of interest" description="Disordered" evidence="1">
    <location>
        <begin position="35"/>
        <end position="62"/>
    </location>
</feature>
<protein>
    <submittedName>
        <fullName evidence="3">Uncharacterized protein</fullName>
    </submittedName>
</protein>
<gene>
    <name evidence="3" type="ORF">HYPSUDRAFT_288483</name>
</gene>
<keyword evidence="2" id="KW-0472">Membrane</keyword>
<feature type="compositionally biased region" description="Basic residues" evidence="1">
    <location>
        <begin position="51"/>
        <end position="62"/>
    </location>
</feature>
<organism evidence="3 4">
    <name type="scientific">Hypholoma sublateritium (strain FD-334 SS-4)</name>
    <dbReference type="NCBI Taxonomy" id="945553"/>
    <lineage>
        <taxon>Eukaryota</taxon>
        <taxon>Fungi</taxon>
        <taxon>Dikarya</taxon>
        <taxon>Basidiomycota</taxon>
        <taxon>Agaricomycotina</taxon>
        <taxon>Agaricomycetes</taxon>
        <taxon>Agaricomycetidae</taxon>
        <taxon>Agaricales</taxon>
        <taxon>Agaricineae</taxon>
        <taxon>Strophariaceae</taxon>
        <taxon>Hypholoma</taxon>
    </lineage>
</organism>
<dbReference type="AlphaFoldDB" id="A0A0D2M0A9"/>
<accession>A0A0D2M0A9</accession>
<proteinExistence type="predicted"/>
<keyword evidence="2" id="KW-0812">Transmembrane</keyword>
<name>A0A0D2M0A9_HYPSF</name>
<evidence type="ECO:0000256" key="1">
    <source>
        <dbReference type="SAM" id="MobiDB-lite"/>
    </source>
</evidence>
<evidence type="ECO:0000313" key="4">
    <source>
        <dbReference type="Proteomes" id="UP000054270"/>
    </source>
</evidence>
<evidence type="ECO:0000313" key="3">
    <source>
        <dbReference type="EMBL" id="KJA16638.1"/>
    </source>
</evidence>
<reference evidence="4" key="1">
    <citation type="submission" date="2014-04" db="EMBL/GenBank/DDBJ databases">
        <title>Evolutionary Origins and Diversification of the Mycorrhizal Mutualists.</title>
        <authorList>
            <consortium name="DOE Joint Genome Institute"/>
            <consortium name="Mycorrhizal Genomics Consortium"/>
            <person name="Kohler A."/>
            <person name="Kuo A."/>
            <person name="Nagy L.G."/>
            <person name="Floudas D."/>
            <person name="Copeland A."/>
            <person name="Barry K.W."/>
            <person name="Cichocki N."/>
            <person name="Veneault-Fourrey C."/>
            <person name="LaButti K."/>
            <person name="Lindquist E.A."/>
            <person name="Lipzen A."/>
            <person name="Lundell T."/>
            <person name="Morin E."/>
            <person name="Murat C."/>
            <person name="Riley R."/>
            <person name="Ohm R."/>
            <person name="Sun H."/>
            <person name="Tunlid A."/>
            <person name="Henrissat B."/>
            <person name="Grigoriev I.V."/>
            <person name="Hibbett D.S."/>
            <person name="Martin F."/>
        </authorList>
    </citation>
    <scope>NUCLEOTIDE SEQUENCE [LARGE SCALE GENOMIC DNA]</scope>
    <source>
        <strain evidence="4">FD-334 SS-4</strain>
    </source>
</reference>
<evidence type="ECO:0000256" key="2">
    <source>
        <dbReference type="SAM" id="Phobius"/>
    </source>
</evidence>